<dbReference type="PANTHER" id="PTHR48051">
    <property type="match status" value="1"/>
</dbReference>
<dbReference type="Gene3D" id="3.80.10.10">
    <property type="entry name" value="Ribonuclease Inhibitor"/>
    <property type="match status" value="1"/>
</dbReference>
<dbReference type="Pfam" id="PF12799">
    <property type="entry name" value="LRR_4"/>
    <property type="match status" value="1"/>
</dbReference>
<proteinExistence type="predicted"/>
<dbReference type="InterPro" id="IPR025875">
    <property type="entry name" value="Leu-rich_rpt_4"/>
</dbReference>
<reference evidence="3" key="3">
    <citation type="submission" date="2025-09" db="UniProtKB">
        <authorList>
            <consortium name="Ensembl"/>
        </authorList>
    </citation>
    <scope>IDENTIFICATION</scope>
</reference>
<dbReference type="Ensembl" id="ENSSFOT00015069292.1">
    <property type="protein sequence ID" value="ENSSFOP00015046270.1"/>
    <property type="gene ID" value="ENSSFOG00015026690.1"/>
</dbReference>
<keyword evidence="4" id="KW-1185">Reference proteome</keyword>
<dbReference type="PANTHER" id="PTHR48051:SF55">
    <property type="entry name" value="MALIGNANT FIBROUS HISTIOCYTOMA-AMPLIFIED SEQUENCE 1 HOMOLOG"/>
    <property type="match status" value="1"/>
</dbReference>
<dbReference type="InterPro" id="IPR003591">
    <property type="entry name" value="Leu-rich_rpt_typical-subtyp"/>
</dbReference>
<evidence type="ECO:0000256" key="2">
    <source>
        <dbReference type="ARBA" id="ARBA00022737"/>
    </source>
</evidence>
<dbReference type="InterPro" id="IPR032675">
    <property type="entry name" value="LRR_dom_sf"/>
</dbReference>
<dbReference type="PROSITE" id="PS51450">
    <property type="entry name" value="LRR"/>
    <property type="match status" value="2"/>
</dbReference>
<organism evidence="3 4">
    <name type="scientific">Scleropages formosus</name>
    <name type="common">Asian bonytongue</name>
    <name type="synonym">Osteoglossum formosum</name>
    <dbReference type="NCBI Taxonomy" id="113540"/>
    <lineage>
        <taxon>Eukaryota</taxon>
        <taxon>Metazoa</taxon>
        <taxon>Chordata</taxon>
        <taxon>Craniata</taxon>
        <taxon>Vertebrata</taxon>
        <taxon>Euteleostomi</taxon>
        <taxon>Actinopterygii</taxon>
        <taxon>Neopterygii</taxon>
        <taxon>Teleostei</taxon>
        <taxon>Osteoglossocephala</taxon>
        <taxon>Osteoglossomorpha</taxon>
        <taxon>Osteoglossiformes</taxon>
        <taxon>Osteoglossidae</taxon>
        <taxon>Scleropages</taxon>
    </lineage>
</organism>
<sequence length="122" mass="14172">MVISRLSCLRELNLTRNQIVEFPKELKELHHLEKLYLSQNNIRSIPEGVFSCLSKLSFLRLNTNRLVELPSDVCQCQNLRYVNLSNNYLNDLNVLVGLPRLEELYVDNNRIALKILSLSETT</sequence>
<reference evidence="3 4" key="1">
    <citation type="submission" date="2019-04" db="EMBL/GenBank/DDBJ databases">
        <authorList>
            <consortium name="Wellcome Sanger Institute Data Sharing"/>
        </authorList>
    </citation>
    <scope>NUCLEOTIDE SEQUENCE [LARGE SCALE GENOMIC DNA]</scope>
</reference>
<evidence type="ECO:0000313" key="4">
    <source>
        <dbReference type="Proteomes" id="UP000694397"/>
    </source>
</evidence>
<dbReference type="InterPro" id="IPR001611">
    <property type="entry name" value="Leu-rich_rpt"/>
</dbReference>
<dbReference type="GeneTree" id="ENSGT00960000187709"/>
<keyword evidence="1" id="KW-0433">Leucine-rich repeat</keyword>
<keyword evidence="2" id="KW-0677">Repeat</keyword>
<accession>A0A8C9TCH1</accession>
<dbReference type="OrthoDB" id="40118at2759"/>
<evidence type="ECO:0000256" key="1">
    <source>
        <dbReference type="ARBA" id="ARBA00022614"/>
    </source>
</evidence>
<evidence type="ECO:0000313" key="3">
    <source>
        <dbReference type="Ensembl" id="ENSSFOP00015046270.1"/>
    </source>
</evidence>
<dbReference type="Proteomes" id="UP000694397">
    <property type="component" value="Chromosome 11"/>
</dbReference>
<dbReference type="InterPro" id="IPR050216">
    <property type="entry name" value="LRR_domain-containing"/>
</dbReference>
<dbReference type="SUPFAM" id="SSF52058">
    <property type="entry name" value="L domain-like"/>
    <property type="match status" value="1"/>
</dbReference>
<name>A0A8C9TCH1_SCLFO</name>
<dbReference type="Pfam" id="PF13855">
    <property type="entry name" value="LRR_8"/>
    <property type="match status" value="1"/>
</dbReference>
<dbReference type="SMART" id="SM00369">
    <property type="entry name" value="LRR_TYP"/>
    <property type="match status" value="3"/>
</dbReference>
<dbReference type="AlphaFoldDB" id="A0A8C9TCH1"/>
<reference evidence="3" key="2">
    <citation type="submission" date="2025-08" db="UniProtKB">
        <authorList>
            <consortium name="Ensembl"/>
        </authorList>
    </citation>
    <scope>IDENTIFICATION</scope>
</reference>
<dbReference type="GO" id="GO:0005737">
    <property type="term" value="C:cytoplasm"/>
    <property type="evidence" value="ECO:0007669"/>
    <property type="project" value="TreeGrafter"/>
</dbReference>
<protein>
    <submittedName>
        <fullName evidence="3">Uncharacterized protein</fullName>
    </submittedName>
</protein>